<proteinExistence type="predicted"/>
<keyword evidence="2" id="KW-1185">Reference proteome</keyword>
<organism evidence="1 2">
    <name type="scientific">Ceriporiopsis subvermispora (strain B)</name>
    <name type="common">White-rot fungus</name>
    <name type="synonym">Gelatoporia subvermispora</name>
    <dbReference type="NCBI Taxonomy" id="914234"/>
    <lineage>
        <taxon>Eukaryota</taxon>
        <taxon>Fungi</taxon>
        <taxon>Dikarya</taxon>
        <taxon>Basidiomycota</taxon>
        <taxon>Agaricomycotina</taxon>
        <taxon>Agaricomycetes</taxon>
        <taxon>Polyporales</taxon>
        <taxon>Gelatoporiaceae</taxon>
        <taxon>Gelatoporia</taxon>
    </lineage>
</organism>
<dbReference type="Proteomes" id="UP000016930">
    <property type="component" value="Unassembled WGS sequence"/>
</dbReference>
<dbReference type="HOGENOM" id="CLU_2483149_0_0_1"/>
<gene>
    <name evidence="1" type="ORF">CERSUDRAFT_112885</name>
</gene>
<accession>M2R3U3</accession>
<dbReference type="EMBL" id="KB445794">
    <property type="protein sequence ID" value="EMD39210.1"/>
    <property type="molecule type" value="Genomic_DNA"/>
</dbReference>
<sequence>MSVVPSPLRLVTSQYNARADNYCAGGALAGWAVYKVPMSQIDPCAEPLSALCTLLTRTSQLYIRLRRPPLHTYLCDRTLRRSPLVSP</sequence>
<protein>
    <submittedName>
        <fullName evidence="1">Uncharacterized protein</fullName>
    </submittedName>
</protein>
<dbReference type="AlphaFoldDB" id="M2R3U3"/>
<reference evidence="1 2" key="1">
    <citation type="journal article" date="2012" name="Proc. Natl. Acad. Sci. U.S.A.">
        <title>Comparative genomics of Ceriporiopsis subvermispora and Phanerochaete chrysosporium provide insight into selective ligninolysis.</title>
        <authorList>
            <person name="Fernandez-Fueyo E."/>
            <person name="Ruiz-Duenas F.J."/>
            <person name="Ferreira P."/>
            <person name="Floudas D."/>
            <person name="Hibbett D.S."/>
            <person name="Canessa P."/>
            <person name="Larrondo L.F."/>
            <person name="James T.Y."/>
            <person name="Seelenfreund D."/>
            <person name="Lobos S."/>
            <person name="Polanco R."/>
            <person name="Tello M."/>
            <person name="Honda Y."/>
            <person name="Watanabe T."/>
            <person name="Watanabe T."/>
            <person name="Ryu J.S."/>
            <person name="Kubicek C.P."/>
            <person name="Schmoll M."/>
            <person name="Gaskell J."/>
            <person name="Hammel K.E."/>
            <person name="St John F.J."/>
            <person name="Vanden Wymelenberg A."/>
            <person name="Sabat G."/>
            <person name="Splinter BonDurant S."/>
            <person name="Syed K."/>
            <person name="Yadav J.S."/>
            <person name="Doddapaneni H."/>
            <person name="Subramanian V."/>
            <person name="Lavin J.L."/>
            <person name="Oguiza J.A."/>
            <person name="Perez G."/>
            <person name="Pisabarro A.G."/>
            <person name="Ramirez L."/>
            <person name="Santoyo F."/>
            <person name="Master E."/>
            <person name="Coutinho P.M."/>
            <person name="Henrissat B."/>
            <person name="Lombard V."/>
            <person name="Magnuson J.K."/>
            <person name="Kuees U."/>
            <person name="Hori C."/>
            <person name="Igarashi K."/>
            <person name="Samejima M."/>
            <person name="Held B.W."/>
            <person name="Barry K.W."/>
            <person name="LaButti K.M."/>
            <person name="Lapidus A."/>
            <person name="Lindquist E.A."/>
            <person name="Lucas S.M."/>
            <person name="Riley R."/>
            <person name="Salamov A.A."/>
            <person name="Hoffmeister D."/>
            <person name="Schwenk D."/>
            <person name="Hadar Y."/>
            <person name="Yarden O."/>
            <person name="de Vries R.P."/>
            <person name="Wiebenga A."/>
            <person name="Stenlid J."/>
            <person name="Eastwood D."/>
            <person name="Grigoriev I.V."/>
            <person name="Berka R.M."/>
            <person name="Blanchette R.A."/>
            <person name="Kersten P."/>
            <person name="Martinez A.T."/>
            <person name="Vicuna R."/>
            <person name="Cullen D."/>
        </authorList>
    </citation>
    <scope>NUCLEOTIDE SEQUENCE [LARGE SCALE GENOMIC DNA]</scope>
    <source>
        <strain evidence="1 2">B</strain>
    </source>
</reference>
<evidence type="ECO:0000313" key="2">
    <source>
        <dbReference type="Proteomes" id="UP000016930"/>
    </source>
</evidence>
<evidence type="ECO:0000313" key="1">
    <source>
        <dbReference type="EMBL" id="EMD39210.1"/>
    </source>
</evidence>
<name>M2R3U3_CERS8</name>